<proteinExistence type="predicted"/>
<evidence type="ECO:0000313" key="1">
    <source>
        <dbReference type="EMBL" id="GGG65787.1"/>
    </source>
</evidence>
<dbReference type="Proteomes" id="UP000638848">
    <property type="component" value="Unassembled WGS sequence"/>
</dbReference>
<dbReference type="AlphaFoldDB" id="A0A917H309"/>
<keyword evidence="2" id="KW-1185">Reference proteome</keyword>
<dbReference type="EMBL" id="BMEQ01000022">
    <property type="protein sequence ID" value="GGG65787.1"/>
    <property type="molecule type" value="Genomic_DNA"/>
</dbReference>
<dbReference type="RefSeq" id="WP_188539053.1">
    <property type="nucleotide sequence ID" value="NZ_BMEQ01000022.1"/>
</dbReference>
<sequence>MGYLSWLSIGQYLVPVVVPAAAEASTLARVISAILFPDLAASVNAGSTIPELLASIRTQIGAILPH</sequence>
<reference evidence="1" key="1">
    <citation type="journal article" date="2014" name="Int. J. Syst. Evol. Microbiol.">
        <title>Complete genome sequence of Corynebacterium casei LMG S-19264T (=DSM 44701T), isolated from a smear-ripened cheese.</title>
        <authorList>
            <consortium name="US DOE Joint Genome Institute (JGI-PGF)"/>
            <person name="Walter F."/>
            <person name="Albersmeier A."/>
            <person name="Kalinowski J."/>
            <person name="Ruckert C."/>
        </authorList>
    </citation>
    <scope>NUCLEOTIDE SEQUENCE</scope>
    <source>
        <strain evidence="1">CGMCC 1.12187</strain>
    </source>
</reference>
<organism evidence="1 2">
    <name type="scientific">Kocuria dechangensis</name>
    <dbReference type="NCBI Taxonomy" id="1176249"/>
    <lineage>
        <taxon>Bacteria</taxon>
        <taxon>Bacillati</taxon>
        <taxon>Actinomycetota</taxon>
        <taxon>Actinomycetes</taxon>
        <taxon>Micrococcales</taxon>
        <taxon>Micrococcaceae</taxon>
        <taxon>Kocuria</taxon>
    </lineage>
</organism>
<reference evidence="1" key="2">
    <citation type="submission" date="2020-09" db="EMBL/GenBank/DDBJ databases">
        <authorList>
            <person name="Sun Q."/>
            <person name="Zhou Y."/>
        </authorList>
    </citation>
    <scope>NUCLEOTIDE SEQUENCE</scope>
    <source>
        <strain evidence="1">CGMCC 1.12187</strain>
    </source>
</reference>
<gene>
    <name evidence="1" type="ORF">GCM10011374_32130</name>
</gene>
<evidence type="ECO:0000313" key="2">
    <source>
        <dbReference type="Proteomes" id="UP000638848"/>
    </source>
</evidence>
<accession>A0A917H309</accession>
<protein>
    <submittedName>
        <fullName evidence="1">Uncharacterized protein</fullName>
    </submittedName>
</protein>
<name>A0A917H309_9MICC</name>
<comment type="caution">
    <text evidence="1">The sequence shown here is derived from an EMBL/GenBank/DDBJ whole genome shotgun (WGS) entry which is preliminary data.</text>
</comment>